<dbReference type="InterPro" id="IPR010001">
    <property type="entry name" value="BofA"/>
</dbReference>
<accession>A0A5D8Q7C3</accession>
<feature type="transmembrane region" description="Helical" evidence="1">
    <location>
        <begin position="79"/>
        <end position="101"/>
    </location>
</feature>
<evidence type="ECO:0000313" key="3">
    <source>
        <dbReference type="Proteomes" id="UP000322976"/>
    </source>
</evidence>
<dbReference type="NCBIfam" id="TIGR02862">
    <property type="entry name" value="spore_BofA"/>
    <property type="match status" value="1"/>
</dbReference>
<evidence type="ECO:0000256" key="1">
    <source>
        <dbReference type="SAM" id="Phobius"/>
    </source>
</evidence>
<name>A0A5D8Q7C3_9THEO</name>
<keyword evidence="1" id="KW-0472">Membrane</keyword>
<dbReference type="Proteomes" id="UP000322976">
    <property type="component" value="Unassembled WGS sequence"/>
</dbReference>
<keyword evidence="1" id="KW-0812">Transmembrane</keyword>
<proteinExistence type="predicted"/>
<keyword evidence="3" id="KW-1185">Reference proteome</keyword>
<feature type="transmembrane region" description="Helical" evidence="1">
    <location>
        <begin position="17"/>
        <end position="40"/>
    </location>
</feature>
<keyword evidence="1" id="KW-1133">Transmembrane helix</keyword>
<dbReference type="Pfam" id="PF07441">
    <property type="entry name" value="BofA"/>
    <property type="match status" value="1"/>
</dbReference>
<organism evidence="2 3">
    <name type="scientific">Calorimonas adulescens</name>
    <dbReference type="NCBI Taxonomy" id="2606906"/>
    <lineage>
        <taxon>Bacteria</taxon>
        <taxon>Bacillati</taxon>
        <taxon>Bacillota</taxon>
        <taxon>Clostridia</taxon>
        <taxon>Thermoanaerobacterales</taxon>
        <taxon>Thermoanaerobacteraceae</taxon>
        <taxon>Calorimonas</taxon>
    </lineage>
</organism>
<dbReference type="EMBL" id="VTPS01000032">
    <property type="protein sequence ID" value="TZE80625.1"/>
    <property type="molecule type" value="Genomic_DNA"/>
</dbReference>
<protein>
    <submittedName>
        <fullName evidence="2">Pro-sigmaK processing inhibitor BofA</fullName>
    </submittedName>
</protein>
<feature type="transmembrane region" description="Helical" evidence="1">
    <location>
        <begin position="49"/>
        <end position="67"/>
    </location>
</feature>
<sequence>MDTPIYIVRGGVFVDGIGINIIIAYIVGLILLYLLGWVLLTPIKIVWRLLYNGIIGGIILVILNFVGGHFGLHIPLNPFSALIAGFLGVPGIILLLLLQYLL</sequence>
<gene>
    <name evidence="2" type="primary">bofA</name>
    <name evidence="2" type="ORF">FWJ32_12770</name>
</gene>
<dbReference type="AlphaFoldDB" id="A0A5D8Q7C3"/>
<evidence type="ECO:0000313" key="2">
    <source>
        <dbReference type="EMBL" id="TZE80625.1"/>
    </source>
</evidence>
<comment type="caution">
    <text evidence="2">The sequence shown here is derived from an EMBL/GenBank/DDBJ whole genome shotgun (WGS) entry which is preliminary data.</text>
</comment>
<reference evidence="2 3" key="1">
    <citation type="submission" date="2019-08" db="EMBL/GenBank/DDBJ databases">
        <title>Calorimonas adulescens gen. nov., sp. nov., an anaerobic thermophilic bacterium from Sakhalin hot spring.</title>
        <authorList>
            <person name="Khomyakova M.A."/>
            <person name="Merkel A.Y."/>
            <person name="Novikov A."/>
            <person name="Bonch-Osmolovskaya E.A."/>
            <person name="Slobodkin A.I."/>
        </authorList>
    </citation>
    <scope>NUCLEOTIDE SEQUENCE [LARGE SCALE GENOMIC DNA]</scope>
    <source>
        <strain evidence="2 3">A05MB</strain>
    </source>
</reference>